<keyword evidence="6 9" id="KW-1133">Transmembrane helix</keyword>
<keyword evidence="9" id="KW-0479">Metal-binding</keyword>
<feature type="transmembrane region" description="Helical" evidence="9">
    <location>
        <begin position="414"/>
        <end position="441"/>
    </location>
</feature>
<comment type="subunit">
    <text evidence="9">Homodimer.</text>
</comment>
<keyword evidence="7 9" id="KW-0472">Membrane</keyword>
<dbReference type="InterPro" id="IPR036739">
    <property type="entry name" value="SLC41_membr_dom_sf"/>
</dbReference>
<feature type="domain" description="CBS" evidence="10">
    <location>
        <begin position="131"/>
        <end position="194"/>
    </location>
</feature>
<evidence type="ECO:0000256" key="4">
    <source>
        <dbReference type="ARBA" id="ARBA00022692"/>
    </source>
</evidence>
<organism evidence="11 12">
    <name type="scientific">Yanshouia hominis</name>
    <dbReference type="NCBI Taxonomy" id="2763673"/>
    <lineage>
        <taxon>Bacteria</taxon>
        <taxon>Bacillati</taxon>
        <taxon>Bacillota</taxon>
        <taxon>Clostridia</taxon>
        <taxon>Eubacteriales</taxon>
        <taxon>Oscillospiraceae</taxon>
        <taxon>Yanshouia</taxon>
    </lineage>
</organism>
<dbReference type="SMART" id="SM00116">
    <property type="entry name" value="CBS"/>
    <property type="match status" value="2"/>
</dbReference>
<gene>
    <name evidence="11" type="primary">mgtE</name>
    <name evidence="11" type="ORF">H8717_06400</name>
</gene>
<dbReference type="PANTHER" id="PTHR43773">
    <property type="entry name" value="MAGNESIUM TRANSPORTER MGTE"/>
    <property type="match status" value="1"/>
</dbReference>
<dbReference type="SMART" id="SM00924">
    <property type="entry name" value="MgtE_N"/>
    <property type="match status" value="1"/>
</dbReference>
<comment type="caution">
    <text evidence="11">The sequence shown here is derived from an EMBL/GenBank/DDBJ whole genome shotgun (WGS) entry which is preliminary data.</text>
</comment>
<evidence type="ECO:0000256" key="3">
    <source>
        <dbReference type="ARBA" id="ARBA00022448"/>
    </source>
</evidence>
<accession>A0ABR7NI07</accession>
<evidence type="ECO:0000313" key="12">
    <source>
        <dbReference type="Proteomes" id="UP000658131"/>
    </source>
</evidence>
<comment type="similarity">
    <text evidence="2 9">Belongs to the SLC41A transporter family.</text>
</comment>
<keyword evidence="12" id="KW-1185">Reference proteome</keyword>
<keyword evidence="5 9" id="KW-0460">Magnesium</keyword>
<dbReference type="Pfam" id="PF00571">
    <property type="entry name" value="CBS"/>
    <property type="match status" value="2"/>
</dbReference>
<dbReference type="Gene3D" id="3.10.580.10">
    <property type="entry name" value="CBS-domain"/>
    <property type="match status" value="1"/>
</dbReference>
<dbReference type="InterPro" id="IPR046342">
    <property type="entry name" value="CBS_dom_sf"/>
</dbReference>
<dbReference type="InterPro" id="IPR006669">
    <property type="entry name" value="MgtE_transporter"/>
</dbReference>
<dbReference type="InterPro" id="IPR038076">
    <property type="entry name" value="MgtE_N_sf"/>
</dbReference>
<dbReference type="SUPFAM" id="SSF158791">
    <property type="entry name" value="MgtE N-terminal domain-like"/>
    <property type="match status" value="1"/>
</dbReference>
<dbReference type="Pfam" id="PF01769">
    <property type="entry name" value="MgtE"/>
    <property type="match status" value="1"/>
</dbReference>
<dbReference type="SUPFAM" id="SSF54631">
    <property type="entry name" value="CBS-domain pair"/>
    <property type="match status" value="1"/>
</dbReference>
<dbReference type="InterPro" id="IPR000644">
    <property type="entry name" value="CBS_dom"/>
</dbReference>
<feature type="transmembrane region" description="Helical" evidence="9">
    <location>
        <begin position="353"/>
        <end position="373"/>
    </location>
</feature>
<dbReference type="Proteomes" id="UP000658131">
    <property type="component" value="Unassembled WGS sequence"/>
</dbReference>
<dbReference type="PANTHER" id="PTHR43773:SF1">
    <property type="entry name" value="MAGNESIUM TRANSPORTER MGTE"/>
    <property type="match status" value="1"/>
</dbReference>
<dbReference type="CDD" id="cd04606">
    <property type="entry name" value="CBS_pair_Mg_transporter"/>
    <property type="match status" value="1"/>
</dbReference>
<evidence type="ECO:0000259" key="10">
    <source>
        <dbReference type="PROSITE" id="PS51371"/>
    </source>
</evidence>
<dbReference type="Pfam" id="PF03448">
    <property type="entry name" value="MgtE_N"/>
    <property type="match status" value="1"/>
</dbReference>
<evidence type="ECO:0000256" key="6">
    <source>
        <dbReference type="ARBA" id="ARBA00022989"/>
    </source>
</evidence>
<evidence type="ECO:0000256" key="7">
    <source>
        <dbReference type="ARBA" id="ARBA00023136"/>
    </source>
</evidence>
<keyword evidence="8" id="KW-0129">CBS domain</keyword>
<dbReference type="Gene3D" id="1.25.60.10">
    <property type="entry name" value="MgtE N-terminal domain-like"/>
    <property type="match status" value="1"/>
</dbReference>
<evidence type="ECO:0000256" key="8">
    <source>
        <dbReference type="PROSITE-ProRule" id="PRU00703"/>
    </source>
</evidence>
<evidence type="ECO:0000256" key="2">
    <source>
        <dbReference type="ARBA" id="ARBA00009749"/>
    </source>
</evidence>
<feature type="domain" description="CBS" evidence="10">
    <location>
        <begin position="195"/>
        <end position="251"/>
    </location>
</feature>
<dbReference type="EMBL" id="JACRTB010000008">
    <property type="protein sequence ID" value="MBC8576036.1"/>
    <property type="molecule type" value="Genomic_DNA"/>
</dbReference>
<dbReference type="InterPro" id="IPR006668">
    <property type="entry name" value="Mg_transptr_MgtE_intracell_dom"/>
</dbReference>
<comment type="subcellular location">
    <subcellularLocation>
        <location evidence="9">Cell membrane</location>
        <topology evidence="9">Multi-pass membrane protein</topology>
    </subcellularLocation>
    <subcellularLocation>
        <location evidence="1">Membrane</location>
        <topology evidence="1">Multi-pass membrane protein</topology>
    </subcellularLocation>
</comment>
<keyword evidence="3 9" id="KW-0813">Transport</keyword>
<evidence type="ECO:0000256" key="9">
    <source>
        <dbReference type="RuleBase" id="RU362011"/>
    </source>
</evidence>
<keyword evidence="4 9" id="KW-0812">Transmembrane</keyword>
<keyword evidence="9" id="KW-1003">Cell membrane</keyword>
<name>A0ABR7NI07_9FIRM</name>
<comment type="function">
    <text evidence="9">Acts as a magnesium transporter.</text>
</comment>
<evidence type="ECO:0000256" key="1">
    <source>
        <dbReference type="ARBA" id="ARBA00004141"/>
    </source>
</evidence>
<dbReference type="SUPFAM" id="SSF161093">
    <property type="entry name" value="MgtE membrane domain-like"/>
    <property type="match status" value="1"/>
</dbReference>
<evidence type="ECO:0000256" key="5">
    <source>
        <dbReference type="ARBA" id="ARBA00022842"/>
    </source>
</evidence>
<protein>
    <recommendedName>
        <fullName evidence="9">Magnesium transporter MgtE</fullName>
    </recommendedName>
</protein>
<proteinExistence type="inferred from homology"/>
<dbReference type="PROSITE" id="PS51371">
    <property type="entry name" value="CBS"/>
    <property type="match status" value="2"/>
</dbReference>
<comment type="caution">
    <text evidence="9">Lacks conserved residue(s) required for the propagation of feature annotation.</text>
</comment>
<evidence type="ECO:0000313" key="11">
    <source>
        <dbReference type="EMBL" id="MBC8576036.1"/>
    </source>
</evidence>
<reference evidence="11 12" key="1">
    <citation type="submission" date="2020-08" db="EMBL/GenBank/DDBJ databases">
        <title>Genome public.</title>
        <authorList>
            <person name="Liu C."/>
            <person name="Sun Q."/>
        </authorList>
    </citation>
    <scope>NUCLEOTIDE SEQUENCE [LARGE SCALE GENOMIC DNA]</scope>
    <source>
        <strain evidence="11 12">BX1</strain>
    </source>
</reference>
<dbReference type="Gene3D" id="1.10.357.20">
    <property type="entry name" value="SLC41 divalent cation transporters, integral membrane domain"/>
    <property type="match status" value="1"/>
</dbReference>
<sequence length="445" mass="49754">MQNLLALLDSRKFIQVRRIIQEMNSVDLAELISEIEDEKDTVLLFRLLPKEMAAEVFSYLEHDQQQRVVEGLTDKELAGILDDLFMDDTVDFIDEMPASIVKRVIKIADPDTRRQINQLLMYPDSSAGSLMTTEFMEVDRDWEVGRAIREIRRQCEDKESLSQLFVTDEFRHLEGTVALRDLLAAKDSEIIGDLMESDVKSVKTHDHQEDVADLFKKYDLVSMPVVDNENRLVGLITIDDVVDVMEEETTEDIYKMAAMEPTEEGYADAGVFAIARKRIPWLLILMISATFSGIIMQNYNSVLSAQVILASFVPMLMDTSGNAGSQTSVSVIRSLVLGEVECRDIFRVLWKELRIGMMVGTGMGVLNFIRIVIQYRDVGLASVVGITLFCAVVAANLVGGALPIAATKFKLDPALMASPMITTIVDAMSLTVFFNVAIHILPGLK</sequence>
<dbReference type="InterPro" id="IPR006667">
    <property type="entry name" value="SLC41_membr_dom"/>
</dbReference>
<dbReference type="NCBIfam" id="TIGR00400">
    <property type="entry name" value="mgtE"/>
    <property type="match status" value="1"/>
</dbReference>
<feature type="transmembrane region" description="Helical" evidence="9">
    <location>
        <begin position="379"/>
        <end position="402"/>
    </location>
</feature>
<dbReference type="RefSeq" id="WP_262399591.1">
    <property type="nucleotide sequence ID" value="NZ_JACRTB010000008.1"/>
</dbReference>